<reference evidence="1 2" key="1">
    <citation type="submission" date="2022-02" db="EMBL/GenBank/DDBJ databases">
        <title>Genome sequence data of Kingella unionensis sp. nov. strain CICC 24913 (CCUG 75125).</title>
        <authorList>
            <person name="Xiao M."/>
        </authorList>
    </citation>
    <scope>NUCLEOTIDE SEQUENCE [LARGE SCALE GENOMIC DNA]</scope>
    <source>
        <strain evidence="1 2">CICC 24913</strain>
    </source>
</reference>
<evidence type="ECO:0000313" key="2">
    <source>
        <dbReference type="Proteomes" id="UP001298424"/>
    </source>
</evidence>
<protein>
    <recommendedName>
        <fullName evidence="3">Sel1 repeat family protein</fullName>
    </recommendedName>
</protein>
<gene>
    <name evidence="1" type="ORF">MB824_00030</name>
</gene>
<proteinExistence type="predicted"/>
<dbReference type="RefSeq" id="WP_238744743.1">
    <property type="nucleotide sequence ID" value="NZ_JAKOOW010000001.1"/>
</dbReference>
<dbReference type="InterPro" id="IPR052945">
    <property type="entry name" value="Mitotic_Regulator"/>
</dbReference>
<dbReference type="InterPro" id="IPR006597">
    <property type="entry name" value="Sel1-like"/>
</dbReference>
<dbReference type="Gene3D" id="1.25.40.10">
    <property type="entry name" value="Tetratricopeptide repeat domain"/>
    <property type="match status" value="1"/>
</dbReference>
<dbReference type="Proteomes" id="UP001298424">
    <property type="component" value="Unassembled WGS sequence"/>
</dbReference>
<accession>A0ABS9NJB9</accession>
<dbReference type="PANTHER" id="PTHR43628">
    <property type="entry name" value="ACTIVATOR OF C KINASE PROTEIN 1-RELATED"/>
    <property type="match status" value="1"/>
</dbReference>
<sequence>MSHYPNALTAYQNEDWMQAFACLQRGAAAGEADCYNLLAVCCEYGQGTAQNCCQAVRWYRRAIRAGDSSAVSNLADLLDKSSKTRRAEYWYRQALGKGGDEKLAYAEFLLRQNPTPSPTVIRLLQQAAAPNIHTSEAVQERAAQWLRQFQAA</sequence>
<dbReference type="SMART" id="SM00671">
    <property type="entry name" value="SEL1"/>
    <property type="match status" value="2"/>
</dbReference>
<dbReference type="PANTHER" id="PTHR43628:SF1">
    <property type="entry name" value="CHITIN SYNTHASE REGULATORY FACTOR 2-RELATED"/>
    <property type="match status" value="1"/>
</dbReference>
<evidence type="ECO:0000313" key="1">
    <source>
        <dbReference type="EMBL" id="MCG6502894.1"/>
    </source>
</evidence>
<evidence type="ECO:0008006" key="3">
    <source>
        <dbReference type="Google" id="ProtNLM"/>
    </source>
</evidence>
<name>A0ABS9NJB9_9NEIS</name>
<comment type="caution">
    <text evidence="1">The sequence shown here is derived from an EMBL/GenBank/DDBJ whole genome shotgun (WGS) entry which is preliminary data.</text>
</comment>
<dbReference type="InterPro" id="IPR011990">
    <property type="entry name" value="TPR-like_helical_dom_sf"/>
</dbReference>
<dbReference type="SUPFAM" id="SSF81901">
    <property type="entry name" value="HCP-like"/>
    <property type="match status" value="1"/>
</dbReference>
<organism evidence="1 2">
    <name type="scientific">Kingella pumchi</name>
    <dbReference type="NCBI Taxonomy" id="2779506"/>
    <lineage>
        <taxon>Bacteria</taxon>
        <taxon>Pseudomonadati</taxon>
        <taxon>Pseudomonadota</taxon>
        <taxon>Betaproteobacteria</taxon>
        <taxon>Neisseriales</taxon>
        <taxon>Neisseriaceae</taxon>
        <taxon>Kingella</taxon>
    </lineage>
</organism>
<keyword evidence="2" id="KW-1185">Reference proteome</keyword>
<dbReference type="EMBL" id="JAKOOW010000001">
    <property type="protein sequence ID" value="MCG6502894.1"/>
    <property type="molecule type" value="Genomic_DNA"/>
</dbReference>